<feature type="binding site" evidence="4">
    <location>
        <position position="6"/>
    </location>
    <ligand>
        <name>a divalent metal cation</name>
        <dbReference type="ChEBI" id="CHEBI:60240"/>
        <label>1</label>
    </ligand>
</feature>
<dbReference type="InterPro" id="IPR032466">
    <property type="entry name" value="Metal_Hydrolase"/>
</dbReference>
<keyword evidence="6" id="KW-1185">Reference proteome</keyword>
<dbReference type="InterPro" id="IPR001130">
    <property type="entry name" value="TatD-like"/>
</dbReference>
<protein>
    <submittedName>
        <fullName evidence="5">TatD family deoxyribonuclease</fullName>
    </submittedName>
</protein>
<keyword evidence="2 4" id="KW-0479">Metal-binding</keyword>
<dbReference type="RefSeq" id="WP_115468651.1">
    <property type="nucleotide sequence ID" value="NZ_QKRA01000006.1"/>
</dbReference>
<dbReference type="FunFam" id="3.20.20.140:FF:000005">
    <property type="entry name" value="TatD family hydrolase"/>
    <property type="match status" value="1"/>
</dbReference>
<organism evidence="5 6">
    <name type="scientific">Marinomonas piezotolerans</name>
    <dbReference type="NCBI Taxonomy" id="2213058"/>
    <lineage>
        <taxon>Bacteria</taxon>
        <taxon>Pseudomonadati</taxon>
        <taxon>Pseudomonadota</taxon>
        <taxon>Gammaproteobacteria</taxon>
        <taxon>Oceanospirillales</taxon>
        <taxon>Oceanospirillaceae</taxon>
        <taxon>Marinomonas</taxon>
    </lineage>
</organism>
<dbReference type="SUPFAM" id="SSF51556">
    <property type="entry name" value="Metallo-dependent hydrolases"/>
    <property type="match status" value="1"/>
</dbReference>
<dbReference type="Gene3D" id="3.20.20.140">
    <property type="entry name" value="Metal-dependent hydrolases"/>
    <property type="match status" value="1"/>
</dbReference>
<dbReference type="Pfam" id="PF01026">
    <property type="entry name" value="TatD_DNase"/>
    <property type="match status" value="1"/>
</dbReference>
<evidence type="ECO:0000256" key="1">
    <source>
        <dbReference type="ARBA" id="ARBA00009275"/>
    </source>
</evidence>
<feature type="binding site" evidence="4">
    <location>
        <position position="8"/>
    </location>
    <ligand>
        <name>a divalent metal cation</name>
        <dbReference type="ChEBI" id="CHEBI:60240"/>
        <label>1</label>
    </ligand>
</feature>
<dbReference type="GO" id="GO:0046872">
    <property type="term" value="F:metal ion binding"/>
    <property type="evidence" value="ECO:0007669"/>
    <property type="project" value="UniProtKB-KW"/>
</dbReference>
<evidence type="ECO:0000256" key="3">
    <source>
        <dbReference type="ARBA" id="ARBA00022801"/>
    </source>
</evidence>
<dbReference type="PIRSF" id="PIRSF005902">
    <property type="entry name" value="DNase_TatD"/>
    <property type="match status" value="1"/>
</dbReference>
<keyword evidence="3" id="KW-0378">Hydrolase</keyword>
<dbReference type="PANTHER" id="PTHR46124">
    <property type="entry name" value="D-AMINOACYL-TRNA DEACYLASE"/>
    <property type="match status" value="1"/>
</dbReference>
<dbReference type="Proteomes" id="UP000254326">
    <property type="component" value="Unassembled WGS sequence"/>
</dbReference>
<dbReference type="EMBL" id="QKRA01000006">
    <property type="protein sequence ID" value="RDL43733.1"/>
    <property type="molecule type" value="Genomic_DNA"/>
</dbReference>
<gene>
    <name evidence="5" type="ORF">DN730_13380</name>
</gene>
<evidence type="ECO:0000256" key="2">
    <source>
        <dbReference type="ARBA" id="ARBA00022723"/>
    </source>
</evidence>
<dbReference type="GO" id="GO:0005829">
    <property type="term" value="C:cytosol"/>
    <property type="evidence" value="ECO:0007669"/>
    <property type="project" value="TreeGrafter"/>
</dbReference>
<evidence type="ECO:0000256" key="4">
    <source>
        <dbReference type="PIRSR" id="PIRSR005902-1"/>
    </source>
</evidence>
<dbReference type="AlphaFoldDB" id="A0A370U7K3"/>
<dbReference type="CDD" id="cd01310">
    <property type="entry name" value="TatD_DNAse"/>
    <property type="match status" value="1"/>
</dbReference>
<feature type="binding site" evidence="4">
    <location>
        <position position="92"/>
    </location>
    <ligand>
        <name>a divalent metal cation</name>
        <dbReference type="ChEBI" id="CHEBI:60240"/>
        <label>1</label>
    </ligand>
</feature>
<reference evidence="5 6" key="1">
    <citation type="submission" date="2018-06" db="EMBL/GenBank/DDBJ databases">
        <title>Marinomonas sp. YLB-05 draft genome sequence.</title>
        <authorList>
            <person name="Yu L."/>
            <person name="Tang X."/>
        </authorList>
    </citation>
    <scope>NUCLEOTIDE SEQUENCE [LARGE SCALE GENOMIC DNA]</scope>
    <source>
        <strain evidence="5 6">YLB-05</strain>
    </source>
</reference>
<feature type="binding site" evidence="4">
    <location>
        <position position="202"/>
    </location>
    <ligand>
        <name>a divalent metal cation</name>
        <dbReference type="ChEBI" id="CHEBI:60240"/>
        <label>1</label>
    </ligand>
</feature>
<proteinExistence type="inferred from homology"/>
<feature type="binding site" evidence="4">
    <location>
        <position position="152"/>
    </location>
    <ligand>
        <name>a divalent metal cation</name>
        <dbReference type="ChEBI" id="CHEBI:60240"/>
        <label>2</label>
    </ligand>
</feature>
<dbReference type="OrthoDB" id="9810005at2"/>
<sequence length="260" mass="29280">MYTDSHCHLDFACFDDILDSLLLDCAQSDVNSFIVPSTTAASWSKVVALPHRYQQISIALGLHPYFLEQYEDSHLSLLEQILLNTSVVAVGEIGLDKWPNMPAYRLQEHVFIAQLELAQSHRLPVILHARKSEDDLLKYIRQLRFTQGGIVHAFNGSLQQAQQFVELGFVIGVGGTVTYPRAKKAHRVLRALDDSDYVLETDSPDMPLKGFQGLVNTPKNIPLVAECVASLRDQSLEQIAHDTRVNLQRVLPNWHEVEVD</sequence>
<comment type="similarity">
    <text evidence="1">Belongs to the metallo-dependent hydrolases superfamily. TatD-type hydrolase family.</text>
</comment>
<evidence type="ECO:0000313" key="5">
    <source>
        <dbReference type="EMBL" id="RDL43733.1"/>
    </source>
</evidence>
<dbReference type="PANTHER" id="PTHR46124:SF3">
    <property type="entry name" value="HYDROLASE"/>
    <property type="match status" value="1"/>
</dbReference>
<accession>A0A370U7K3</accession>
<evidence type="ECO:0000313" key="6">
    <source>
        <dbReference type="Proteomes" id="UP000254326"/>
    </source>
</evidence>
<dbReference type="GO" id="GO:0016788">
    <property type="term" value="F:hydrolase activity, acting on ester bonds"/>
    <property type="evidence" value="ECO:0007669"/>
    <property type="project" value="InterPro"/>
</dbReference>
<feature type="binding site" evidence="4">
    <location>
        <position position="128"/>
    </location>
    <ligand>
        <name>a divalent metal cation</name>
        <dbReference type="ChEBI" id="CHEBI:60240"/>
        <label>2</label>
    </ligand>
</feature>
<comment type="caution">
    <text evidence="5">The sequence shown here is derived from an EMBL/GenBank/DDBJ whole genome shotgun (WGS) entry which is preliminary data.</text>
</comment>
<name>A0A370U7K3_9GAMM</name>